<dbReference type="STRING" id="455432.AWN90_00230"/>
<dbReference type="PRINTS" id="PR00455">
    <property type="entry name" value="HTHTETR"/>
</dbReference>
<gene>
    <name evidence="4" type="ORF">AWN90_00230</name>
</gene>
<dbReference type="RefSeq" id="WP_067576600.1">
    <property type="nucleotide sequence ID" value="NZ_JABMCZ010000003.1"/>
</dbReference>
<organism evidence="4 5">
    <name type="scientific">Nocardia terpenica</name>
    <dbReference type="NCBI Taxonomy" id="455432"/>
    <lineage>
        <taxon>Bacteria</taxon>
        <taxon>Bacillati</taxon>
        <taxon>Actinomycetota</taxon>
        <taxon>Actinomycetes</taxon>
        <taxon>Mycobacteriales</taxon>
        <taxon>Nocardiaceae</taxon>
        <taxon>Nocardia</taxon>
    </lineage>
</organism>
<dbReference type="InterPro" id="IPR036271">
    <property type="entry name" value="Tet_transcr_reg_TetR-rel_C_sf"/>
</dbReference>
<dbReference type="InterPro" id="IPR001647">
    <property type="entry name" value="HTH_TetR"/>
</dbReference>
<dbReference type="InterPro" id="IPR050109">
    <property type="entry name" value="HTH-type_TetR-like_transc_reg"/>
</dbReference>
<dbReference type="InterPro" id="IPR041467">
    <property type="entry name" value="Sco4008_C"/>
</dbReference>
<dbReference type="InterPro" id="IPR009057">
    <property type="entry name" value="Homeodomain-like_sf"/>
</dbReference>
<proteinExistence type="predicted"/>
<sequence>MAWDTERTKQLLLDAATTEFSEHGLAGARVDRIASAAGVNKERIYQYFGKKDELFGIVLAREVTRVMDAVPITGTGPQAVVGYAVGLFDYLCATPALARLMFWEGLELGAPVAEPERRANTRAKVAAMRDAVPMLTETEAQEVLSTILTLCHGWHTLPNVDRLLAGGKSGTAARARRRREFIARTVAAALDSLAGG</sequence>
<dbReference type="AlphaFoldDB" id="A0A164KCB5"/>
<dbReference type="OrthoDB" id="4726108at2"/>
<evidence type="ECO:0000313" key="4">
    <source>
        <dbReference type="EMBL" id="KZM71253.1"/>
    </source>
</evidence>
<evidence type="ECO:0000256" key="2">
    <source>
        <dbReference type="PROSITE-ProRule" id="PRU00335"/>
    </source>
</evidence>
<feature type="DNA-binding region" description="H-T-H motif" evidence="2">
    <location>
        <begin position="29"/>
        <end position="48"/>
    </location>
</feature>
<dbReference type="Pfam" id="PF17926">
    <property type="entry name" value="TetR_C_21"/>
    <property type="match status" value="1"/>
</dbReference>
<name>A0A164KCB5_9NOCA</name>
<comment type="caution">
    <text evidence="4">The sequence shown here is derived from an EMBL/GenBank/DDBJ whole genome shotgun (WGS) entry which is preliminary data.</text>
</comment>
<evidence type="ECO:0000259" key="3">
    <source>
        <dbReference type="PROSITE" id="PS50977"/>
    </source>
</evidence>
<dbReference type="EMBL" id="LWGR01000012">
    <property type="protein sequence ID" value="KZM71253.1"/>
    <property type="molecule type" value="Genomic_DNA"/>
</dbReference>
<protein>
    <recommendedName>
        <fullName evidence="3">HTH tetR-type domain-containing protein</fullName>
    </recommendedName>
</protein>
<dbReference type="Gene3D" id="1.10.357.10">
    <property type="entry name" value="Tetracycline Repressor, domain 2"/>
    <property type="match status" value="1"/>
</dbReference>
<dbReference type="Pfam" id="PF00440">
    <property type="entry name" value="TetR_N"/>
    <property type="match status" value="1"/>
</dbReference>
<accession>A0A164KCB5</accession>
<feature type="domain" description="HTH tetR-type" evidence="3">
    <location>
        <begin position="6"/>
        <end position="66"/>
    </location>
</feature>
<dbReference type="SUPFAM" id="SSF48498">
    <property type="entry name" value="Tetracyclin repressor-like, C-terminal domain"/>
    <property type="match status" value="1"/>
</dbReference>
<dbReference type="SUPFAM" id="SSF46689">
    <property type="entry name" value="Homeodomain-like"/>
    <property type="match status" value="1"/>
</dbReference>
<keyword evidence="5" id="KW-1185">Reference proteome</keyword>
<reference evidence="4 5" key="1">
    <citation type="submission" date="2016-04" db="EMBL/GenBank/DDBJ databases">
        <authorList>
            <person name="Evans L.H."/>
            <person name="Alamgir A."/>
            <person name="Owens N."/>
            <person name="Weber N.D."/>
            <person name="Virtaneva K."/>
            <person name="Barbian K."/>
            <person name="Babar A."/>
            <person name="Rosenke K."/>
        </authorList>
    </citation>
    <scope>NUCLEOTIDE SEQUENCE [LARGE SCALE GENOMIC DNA]</scope>
    <source>
        <strain evidence="4 5">IFM 0406</strain>
    </source>
</reference>
<dbReference type="Proteomes" id="UP000076512">
    <property type="component" value="Unassembled WGS sequence"/>
</dbReference>
<dbReference type="GO" id="GO:0006355">
    <property type="term" value="P:regulation of DNA-templated transcription"/>
    <property type="evidence" value="ECO:0007669"/>
    <property type="project" value="UniProtKB-ARBA"/>
</dbReference>
<dbReference type="GO" id="GO:0003677">
    <property type="term" value="F:DNA binding"/>
    <property type="evidence" value="ECO:0007669"/>
    <property type="project" value="UniProtKB-UniRule"/>
</dbReference>
<evidence type="ECO:0000313" key="5">
    <source>
        <dbReference type="Proteomes" id="UP000076512"/>
    </source>
</evidence>
<dbReference type="PANTHER" id="PTHR30328">
    <property type="entry name" value="TRANSCRIPTIONAL REPRESSOR"/>
    <property type="match status" value="1"/>
</dbReference>
<evidence type="ECO:0000256" key="1">
    <source>
        <dbReference type="ARBA" id="ARBA00023125"/>
    </source>
</evidence>
<dbReference type="PROSITE" id="PS50977">
    <property type="entry name" value="HTH_TETR_2"/>
    <property type="match status" value="1"/>
</dbReference>
<keyword evidence="1 2" id="KW-0238">DNA-binding</keyword>
<dbReference type="PANTHER" id="PTHR30328:SF54">
    <property type="entry name" value="HTH-TYPE TRANSCRIPTIONAL REPRESSOR SCO4008"/>
    <property type="match status" value="1"/>
</dbReference>